<feature type="transmembrane region" description="Helical" evidence="10">
    <location>
        <begin position="46"/>
        <end position="71"/>
    </location>
</feature>
<comment type="catalytic activity">
    <reaction evidence="1 8">
        <text>ATP + protein L-histidine = ADP + protein N-phospho-L-histidine.</text>
        <dbReference type="EC" id="2.7.13.3"/>
    </reaction>
</comment>
<dbReference type="InterPro" id="IPR011712">
    <property type="entry name" value="Sig_transdc_His_kin_sub3_dim/P"/>
</dbReference>
<dbReference type="CDD" id="cd16917">
    <property type="entry name" value="HATPase_UhpB-NarQ-NarX-like"/>
    <property type="match status" value="1"/>
</dbReference>
<dbReference type="RefSeq" id="WP_369667661.1">
    <property type="nucleotide sequence ID" value="NZ_JBDKXB010000018.1"/>
</dbReference>
<dbReference type="EC" id="2.7.13.3" evidence="8"/>
<evidence type="ECO:0000256" key="10">
    <source>
        <dbReference type="SAM" id="Phobius"/>
    </source>
</evidence>
<keyword evidence="8" id="KW-1003">Cell membrane</keyword>
<dbReference type="Proteomes" id="UP001564408">
    <property type="component" value="Unassembled WGS sequence"/>
</dbReference>
<evidence type="ECO:0000256" key="1">
    <source>
        <dbReference type="ARBA" id="ARBA00000085"/>
    </source>
</evidence>
<evidence type="ECO:0000256" key="3">
    <source>
        <dbReference type="ARBA" id="ARBA00022679"/>
    </source>
</evidence>
<evidence type="ECO:0000313" key="13">
    <source>
        <dbReference type="Proteomes" id="UP001564408"/>
    </source>
</evidence>
<keyword evidence="5 8" id="KW-0418">Kinase</keyword>
<name>A0ABV4BFG0_9GAMM</name>
<proteinExistence type="predicted"/>
<keyword evidence="2" id="KW-0597">Phosphoprotein</keyword>
<dbReference type="SUPFAM" id="SSF55874">
    <property type="entry name" value="ATPase domain of HSP90 chaperone/DNA topoisomerase II/histidine kinase"/>
    <property type="match status" value="1"/>
</dbReference>
<dbReference type="Pfam" id="PF02518">
    <property type="entry name" value="HATPase_c"/>
    <property type="match status" value="1"/>
</dbReference>
<dbReference type="InterPro" id="IPR036890">
    <property type="entry name" value="HATPase_C_sf"/>
</dbReference>
<keyword evidence="4 8" id="KW-0547">Nucleotide-binding</keyword>
<evidence type="ECO:0000256" key="8">
    <source>
        <dbReference type="PIRNR" id="PIRNR003167"/>
    </source>
</evidence>
<keyword evidence="10" id="KW-0812">Transmembrane</keyword>
<comment type="subcellular location">
    <subcellularLocation>
        <location evidence="8">Cell inner membrane</location>
    </subcellularLocation>
</comment>
<keyword evidence="8" id="KW-0997">Cell inner membrane</keyword>
<keyword evidence="7 8" id="KW-0902">Two-component regulatory system</keyword>
<dbReference type="Gene3D" id="3.30.450.40">
    <property type="match status" value="1"/>
</dbReference>
<feature type="domain" description="Histidine kinase" evidence="11">
    <location>
        <begin position="316"/>
        <end position="516"/>
    </location>
</feature>
<evidence type="ECO:0000256" key="6">
    <source>
        <dbReference type="ARBA" id="ARBA00022840"/>
    </source>
</evidence>
<evidence type="ECO:0000256" key="2">
    <source>
        <dbReference type="ARBA" id="ARBA00022553"/>
    </source>
</evidence>
<protein>
    <recommendedName>
        <fullName evidence="8">Sensor protein</fullName>
        <ecNumber evidence="8">2.7.13.3</ecNumber>
    </recommendedName>
</protein>
<keyword evidence="13" id="KW-1185">Reference proteome</keyword>
<dbReference type="GO" id="GO:0005524">
    <property type="term" value="F:ATP binding"/>
    <property type="evidence" value="ECO:0007669"/>
    <property type="project" value="UniProtKB-KW"/>
</dbReference>
<dbReference type="Gene3D" id="3.30.565.10">
    <property type="entry name" value="Histidine kinase-like ATPase, C-terminal domain"/>
    <property type="match status" value="1"/>
</dbReference>
<dbReference type="PANTHER" id="PTHR24421">
    <property type="entry name" value="NITRATE/NITRITE SENSOR PROTEIN NARX-RELATED"/>
    <property type="match status" value="1"/>
</dbReference>
<dbReference type="InterPro" id="IPR050482">
    <property type="entry name" value="Sensor_HK_TwoCompSys"/>
</dbReference>
<evidence type="ECO:0000256" key="9">
    <source>
        <dbReference type="SAM" id="Coils"/>
    </source>
</evidence>
<organism evidence="12 13">
    <name type="scientific">Thioalkalicoccus limnaeus</name>
    <dbReference type="NCBI Taxonomy" id="120681"/>
    <lineage>
        <taxon>Bacteria</taxon>
        <taxon>Pseudomonadati</taxon>
        <taxon>Pseudomonadota</taxon>
        <taxon>Gammaproteobacteria</taxon>
        <taxon>Chromatiales</taxon>
        <taxon>Chromatiaceae</taxon>
        <taxon>Thioalkalicoccus</taxon>
    </lineage>
</organism>
<dbReference type="InterPro" id="IPR029016">
    <property type="entry name" value="GAF-like_dom_sf"/>
</dbReference>
<feature type="coiled-coil region" evidence="9">
    <location>
        <begin position="105"/>
        <end position="136"/>
    </location>
</feature>
<reference evidence="12 13" key="1">
    <citation type="submission" date="2024-05" db="EMBL/GenBank/DDBJ databases">
        <title>Genome Sequence and Characterization of the New Strain Purple Sulfur Bacterium of Genus Thioalkalicoccus.</title>
        <authorList>
            <person name="Bryantseva I.A."/>
            <person name="Kyndt J.A."/>
            <person name="Imhoff J.F."/>
        </authorList>
    </citation>
    <scope>NUCLEOTIDE SEQUENCE [LARGE SCALE GENOMIC DNA]</scope>
    <source>
        <strain evidence="12 13">Um2</strain>
    </source>
</reference>
<dbReference type="PIRSF" id="PIRSF003167">
    <property type="entry name" value="STHK_NarX/NarQ"/>
    <property type="match status" value="1"/>
</dbReference>
<dbReference type="EMBL" id="JBDKXB010000018">
    <property type="protein sequence ID" value="MEY6433278.1"/>
    <property type="molecule type" value="Genomic_DNA"/>
</dbReference>
<sequence>MFASDRVRLMRLLRGLGLVGPILVLWLALAGSLIAFAIHWTRPGQALLPLLGLALLGLAIAALAVGSWRLARRLIQPLLRLQESVTRVCQGEPGASRTLNDMGVLDGLARDIGSLNEELTDLYEEMDNRVARQTQRLAQKTASLKILYDVAATINQADDLDDLLLRFLRVLKQMVNGCAATVRLVMPDGAERLVGTIGLDDQLIRERDYTKVDLCLCGTALAPGEIVCDHEAGFCRTLYGRSMFTSDEVEIVSVPLEYHDERVGLYTLFVNRPGIGAREDIKDLLATVGHHLGVAVAKYRSDAEAQRLSIVEERNALAHELHDSLAQTLASLRFQCRLLDDSLAGSQVSAEARSDLLRIRNGLDEANTELRELLASFRAPLDRHGLVPALAKLTERLGRETGIHVFFQNNCRPFEMAAADEMQVLRIVQEALANIRKHAQAHTVRVLLTREVDGQHVLLVEDDGIGFNAPRLADHPGEQIGLSIMEERARRIDAELRIESEPGEGTRIELVFSASRRTRQPFRVAA</sequence>
<comment type="caution">
    <text evidence="12">The sequence shown here is derived from an EMBL/GenBank/DDBJ whole genome shotgun (WGS) entry which is preliminary data.</text>
</comment>
<gene>
    <name evidence="12" type="ORF">ABC977_12785</name>
</gene>
<evidence type="ECO:0000259" key="11">
    <source>
        <dbReference type="PROSITE" id="PS50109"/>
    </source>
</evidence>
<dbReference type="Gene3D" id="1.20.5.1930">
    <property type="match status" value="1"/>
</dbReference>
<dbReference type="Pfam" id="PF07730">
    <property type="entry name" value="HisKA_3"/>
    <property type="match status" value="1"/>
</dbReference>
<feature type="transmembrane region" description="Helical" evidence="10">
    <location>
        <begin position="12"/>
        <end position="40"/>
    </location>
</feature>
<dbReference type="PROSITE" id="PS50109">
    <property type="entry name" value="HIS_KIN"/>
    <property type="match status" value="1"/>
</dbReference>
<dbReference type="InterPro" id="IPR016380">
    <property type="entry name" value="Sig_transdc_His_kin_NarX/NarQ"/>
</dbReference>
<keyword evidence="3 8" id="KW-0808">Transferase</keyword>
<evidence type="ECO:0000256" key="5">
    <source>
        <dbReference type="ARBA" id="ARBA00022777"/>
    </source>
</evidence>
<keyword evidence="10" id="KW-1133">Transmembrane helix</keyword>
<dbReference type="InterPro" id="IPR005467">
    <property type="entry name" value="His_kinase_dom"/>
</dbReference>
<accession>A0ABV4BFG0</accession>
<keyword evidence="6 8" id="KW-0067">ATP-binding</keyword>
<dbReference type="InterPro" id="IPR003594">
    <property type="entry name" value="HATPase_dom"/>
</dbReference>
<keyword evidence="8 10" id="KW-0472">Membrane</keyword>
<evidence type="ECO:0000313" key="12">
    <source>
        <dbReference type="EMBL" id="MEY6433278.1"/>
    </source>
</evidence>
<dbReference type="PANTHER" id="PTHR24421:SF10">
    <property type="entry name" value="NITRATE_NITRITE SENSOR PROTEIN NARQ"/>
    <property type="match status" value="1"/>
</dbReference>
<keyword evidence="9" id="KW-0175">Coiled coil</keyword>
<evidence type="ECO:0000256" key="7">
    <source>
        <dbReference type="ARBA" id="ARBA00023012"/>
    </source>
</evidence>
<dbReference type="SUPFAM" id="SSF55781">
    <property type="entry name" value="GAF domain-like"/>
    <property type="match status" value="1"/>
</dbReference>
<dbReference type="SMART" id="SM00387">
    <property type="entry name" value="HATPase_c"/>
    <property type="match status" value="1"/>
</dbReference>
<evidence type="ECO:0000256" key="4">
    <source>
        <dbReference type="ARBA" id="ARBA00022741"/>
    </source>
</evidence>